<keyword evidence="2" id="KW-0238">DNA-binding</keyword>
<dbReference type="GO" id="GO:0003677">
    <property type="term" value="F:DNA binding"/>
    <property type="evidence" value="ECO:0007669"/>
    <property type="project" value="UniProtKB-KW"/>
</dbReference>
<proteinExistence type="predicted"/>
<keyword evidence="3" id="KW-0804">Transcription</keyword>
<dbReference type="InterPro" id="IPR036388">
    <property type="entry name" value="WH-like_DNA-bd_sf"/>
</dbReference>
<evidence type="ECO:0000256" key="1">
    <source>
        <dbReference type="ARBA" id="ARBA00023015"/>
    </source>
</evidence>
<dbReference type="InterPro" id="IPR050397">
    <property type="entry name" value="Env_Response_Regulators"/>
</dbReference>
<name>A0A1M4VXU1_9CLOT</name>
<dbReference type="EMBL" id="FQVM01000009">
    <property type="protein sequence ID" value="SHE73841.1"/>
    <property type="molecule type" value="Genomic_DNA"/>
</dbReference>
<gene>
    <name evidence="6" type="ORF">SAMN05443638_10978</name>
</gene>
<evidence type="ECO:0000256" key="2">
    <source>
        <dbReference type="ARBA" id="ARBA00023125"/>
    </source>
</evidence>
<dbReference type="PROSITE" id="PS51063">
    <property type="entry name" value="HTH_CRP_2"/>
    <property type="match status" value="1"/>
</dbReference>
<dbReference type="PANTHER" id="PTHR24567:SF74">
    <property type="entry name" value="HTH-TYPE TRANSCRIPTIONAL REGULATOR ARCR"/>
    <property type="match status" value="1"/>
</dbReference>
<sequence length="230" mass="26922">MAKILFQNLKELEIFNGLNENTLKEIERVNCVKSLRKGQILFLDKDRVNNIYIVLEGKVSIFKISEASNKKIMFILGKGEIINEVIIENYLSEASSCEAFEESELIVINRTDFINIMMMDFEFNKRVLNSLTKKVRRLYRQIKNTNMLKIEKRLAAKLYKLAKDYGIKEENKILINVKISVTYLSDMLGVSRETVSRALKTLQNMELVFLQNRSIYINDLNKLINYFKNN</sequence>
<dbReference type="PROSITE" id="PS50042">
    <property type="entry name" value="CNMP_BINDING_3"/>
    <property type="match status" value="1"/>
</dbReference>
<evidence type="ECO:0000313" key="7">
    <source>
        <dbReference type="Proteomes" id="UP000184035"/>
    </source>
</evidence>
<dbReference type="GO" id="GO:0003700">
    <property type="term" value="F:DNA-binding transcription factor activity"/>
    <property type="evidence" value="ECO:0007669"/>
    <property type="project" value="TreeGrafter"/>
</dbReference>
<dbReference type="InterPro" id="IPR014710">
    <property type="entry name" value="RmlC-like_jellyroll"/>
</dbReference>
<protein>
    <submittedName>
        <fullName evidence="6">cAMP-binding domain of CRP or a regulatory subunit of cAMP-dependent protein kinases</fullName>
    </submittedName>
</protein>
<dbReference type="SMART" id="SM00100">
    <property type="entry name" value="cNMP"/>
    <property type="match status" value="1"/>
</dbReference>
<dbReference type="GO" id="GO:0005829">
    <property type="term" value="C:cytosol"/>
    <property type="evidence" value="ECO:0007669"/>
    <property type="project" value="TreeGrafter"/>
</dbReference>
<accession>A0A1M4VXU1</accession>
<organism evidence="6 7">
    <name type="scientific">Clostridium fallax</name>
    <dbReference type="NCBI Taxonomy" id="1533"/>
    <lineage>
        <taxon>Bacteria</taxon>
        <taxon>Bacillati</taxon>
        <taxon>Bacillota</taxon>
        <taxon>Clostridia</taxon>
        <taxon>Eubacteriales</taxon>
        <taxon>Clostridiaceae</taxon>
        <taxon>Clostridium</taxon>
    </lineage>
</organism>
<dbReference type="SUPFAM" id="SSF51206">
    <property type="entry name" value="cAMP-binding domain-like"/>
    <property type="match status" value="1"/>
</dbReference>
<dbReference type="InterPro" id="IPR012318">
    <property type="entry name" value="HTH_CRP"/>
</dbReference>
<dbReference type="OrthoDB" id="1706474at2"/>
<dbReference type="InterPro" id="IPR000595">
    <property type="entry name" value="cNMP-bd_dom"/>
</dbReference>
<keyword evidence="6" id="KW-0808">Transferase</keyword>
<evidence type="ECO:0000259" key="5">
    <source>
        <dbReference type="PROSITE" id="PS51063"/>
    </source>
</evidence>
<feature type="domain" description="Cyclic nucleotide-binding" evidence="4">
    <location>
        <begin position="14"/>
        <end position="134"/>
    </location>
</feature>
<dbReference type="Gene3D" id="2.60.120.10">
    <property type="entry name" value="Jelly Rolls"/>
    <property type="match status" value="1"/>
</dbReference>
<keyword evidence="7" id="KW-1185">Reference proteome</keyword>
<dbReference type="Pfam" id="PF00027">
    <property type="entry name" value="cNMP_binding"/>
    <property type="match status" value="1"/>
</dbReference>
<dbReference type="STRING" id="1533.SAMN05443638_10978"/>
<dbReference type="AlphaFoldDB" id="A0A1M4VXU1"/>
<dbReference type="InterPro" id="IPR036390">
    <property type="entry name" value="WH_DNA-bd_sf"/>
</dbReference>
<keyword evidence="6" id="KW-0418">Kinase</keyword>
<dbReference type="InterPro" id="IPR018490">
    <property type="entry name" value="cNMP-bd_dom_sf"/>
</dbReference>
<evidence type="ECO:0000313" key="6">
    <source>
        <dbReference type="EMBL" id="SHE73841.1"/>
    </source>
</evidence>
<dbReference type="SUPFAM" id="SSF46785">
    <property type="entry name" value="Winged helix' DNA-binding domain"/>
    <property type="match status" value="1"/>
</dbReference>
<keyword evidence="1" id="KW-0805">Transcription regulation</keyword>
<dbReference type="CDD" id="cd00038">
    <property type="entry name" value="CAP_ED"/>
    <property type="match status" value="1"/>
</dbReference>
<dbReference type="Gene3D" id="1.10.10.10">
    <property type="entry name" value="Winged helix-like DNA-binding domain superfamily/Winged helix DNA-binding domain"/>
    <property type="match status" value="1"/>
</dbReference>
<evidence type="ECO:0000259" key="4">
    <source>
        <dbReference type="PROSITE" id="PS50042"/>
    </source>
</evidence>
<dbReference type="Proteomes" id="UP000184035">
    <property type="component" value="Unassembled WGS sequence"/>
</dbReference>
<evidence type="ECO:0000256" key="3">
    <source>
        <dbReference type="ARBA" id="ARBA00023163"/>
    </source>
</evidence>
<dbReference type="Pfam" id="PF13545">
    <property type="entry name" value="HTH_Crp_2"/>
    <property type="match status" value="1"/>
</dbReference>
<reference evidence="6 7" key="1">
    <citation type="submission" date="2016-11" db="EMBL/GenBank/DDBJ databases">
        <authorList>
            <person name="Jaros S."/>
            <person name="Januszkiewicz K."/>
            <person name="Wedrychowicz H."/>
        </authorList>
    </citation>
    <scope>NUCLEOTIDE SEQUENCE [LARGE SCALE GENOMIC DNA]</scope>
    <source>
        <strain evidence="6 7">DSM 2631</strain>
    </source>
</reference>
<feature type="domain" description="HTH crp-type" evidence="5">
    <location>
        <begin position="148"/>
        <end position="221"/>
    </location>
</feature>
<dbReference type="PANTHER" id="PTHR24567">
    <property type="entry name" value="CRP FAMILY TRANSCRIPTIONAL REGULATORY PROTEIN"/>
    <property type="match status" value="1"/>
</dbReference>
<dbReference type="SMART" id="SM00419">
    <property type="entry name" value="HTH_CRP"/>
    <property type="match status" value="1"/>
</dbReference>
<dbReference type="GO" id="GO:0016301">
    <property type="term" value="F:kinase activity"/>
    <property type="evidence" value="ECO:0007669"/>
    <property type="project" value="UniProtKB-KW"/>
</dbReference>
<dbReference type="RefSeq" id="WP_072895128.1">
    <property type="nucleotide sequence ID" value="NZ_FQVM01000009.1"/>
</dbReference>